<sequence length="177" mass="19379">MVACGLMGGCKWRHPLVALAASASAAIFRVCGGALPSKRRAAVTGCVRDRVYLGEMRLSAYACDLRGLAKVRYEQKVHLCGGIDPFDFSSDEAVCDMKCYPRIEFTDIKDYLVDGTSFTTRGELKAYKSMDAHNYVTSGWVQQPRVRDIGDGHRVVVGNGPTTRIGQLRAQRSPTVS</sequence>
<reference evidence="1" key="2">
    <citation type="submission" date="2021-09" db="EMBL/GenBank/DDBJ databases">
        <authorList>
            <person name="Jia N."/>
            <person name="Wang J."/>
            <person name="Shi W."/>
            <person name="Du L."/>
            <person name="Sun Y."/>
            <person name="Zhan W."/>
            <person name="Jiang J."/>
            <person name="Wang Q."/>
            <person name="Zhang B."/>
            <person name="Ji P."/>
            <person name="Sakyi L.B."/>
            <person name="Cui X."/>
            <person name="Yuan T."/>
            <person name="Jiang B."/>
            <person name="Yang W."/>
            <person name="Lam T.T.-Y."/>
            <person name="Chang Q."/>
            <person name="Ding S."/>
            <person name="Wang X."/>
            <person name="Zhu J."/>
            <person name="Ruan X."/>
            <person name="Zhao L."/>
            <person name="Wei J."/>
            <person name="Que T."/>
            <person name="Du C."/>
            <person name="Cheng J."/>
            <person name="Dai P."/>
            <person name="Han X."/>
            <person name="Huang E."/>
            <person name="Gao Y."/>
            <person name="Liu J."/>
            <person name="Shao H."/>
            <person name="Ye R."/>
            <person name="Li L."/>
            <person name="Wei W."/>
            <person name="Wang X."/>
            <person name="Wang C."/>
            <person name="Huo Q."/>
            <person name="Li W."/>
            <person name="Guo W."/>
            <person name="Chen H."/>
            <person name="Chen S."/>
            <person name="Zhou L."/>
            <person name="Zhou L."/>
            <person name="Ni X."/>
            <person name="Tian J."/>
            <person name="Zhou Y."/>
            <person name="Sheng Y."/>
            <person name="Liu T."/>
            <person name="Pan Y."/>
            <person name="Xia L."/>
            <person name="Li J."/>
            <person name="Zhao F."/>
            <person name="Cao W."/>
        </authorList>
    </citation>
    <scope>NUCLEOTIDE SEQUENCE</scope>
    <source>
        <strain evidence="1">Rmic-2018</strain>
        <tissue evidence="1">Larvae</tissue>
    </source>
</reference>
<dbReference type="Proteomes" id="UP000821866">
    <property type="component" value="Chromosome 4"/>
</dbReference>
<organism evidence="1 2">
    <name type="scientific">Rhipicephalus microplus</name>
    <name type="common">Cattle tick</name>
    <name type="synonym">Boophilus microplus</name>
    <dbReference type="NCBI Taxonomy" id="6941"/>
    <lineage>
        <taxon>Eukaryota</taxon>
        <taxon>Metazoa</taxon>
        <taxon>Ecdysozoa</taxon>
        <taxon>Arthropoda</taxon>
        <taxon>Chelicerata</taxon>
        <taxon>Arachnida</taxon>
        <taxon>Acari</taxon>
        <taxon>Parasitiformes</taxon>
        <taxon>Ixodida</taxon>
        <taxon>Ixodoidea</taxon>
        <taxon>Ixodidae</taxon>
        <taxon>Rhipicephalinae</taxon>
        <taxon>Rhipicephalus</taxon>
        <taxon>Boophilus</taxon>
    </lineage>
</organism>
<dbReference type="AlphaFoldDB" id="A0A9J6DYI6"/>
<comment type="caution">
    <text evidence="1">The sequence shown here is derived from an EMBL/GenBank/DDBJ whole genome shotgun (WGS) entry which is preliminary data.</text>
</comment>
<protein>
    <submittedName>
        <fullName evidence="1">Uncharacterized protein</fullName>
    </submittedName>
</protein>
<name>A0A9J6DYI6_RHIMP</name>
<evidence type="ECO:0000313" key="2">
    <source>
        <dbReference type="Proteomes" id="UP000821866"/>
    </source>
</evidence>
<keyword evidence="2" id="KW-1185">Reference proteome</keyword>
<proteinExistence type="predicted"/>
<dbReference type="PANTHER" id="PTHR47526">
    <property type="entry name" value="ATP-DEPENDENT DNA HELICASE"/>
    <property type="match status" value="1"/>
</dbReference>
<reference evidence="1" key="1">
    <citation type="journal article" date="2020" name="Cell">
        <title>Large-Scale Comparative Analyses of Tick Genomes Elucidate Their Genetic Diversity and Vector Capacities.</title>
        <authorList>
            <consortium name="Tick Genome and Microbiome Consortium (TIGMIC)"/>
            <person name="Jia N."/>
            <person name="Wang J."/>
            <person name="Shi W."/>
            <person name="Du L."/>
            <person name="Sun Y."/>
            <person name="Zhan W."/>
            <person name="Jiang J.F."/>
            <person name="Wang Q."/>
            <person name="Zhang B."/>
            <person name="Ji P."/>
            <person name="Bell-Sakyi L."/>
            <person name="Cui X.M."/>
            <person name="Yuan T.T."/>
            <person name="Jiang B.G."/>
            <person name="Yang W.F."/>
            <person name="Lam T.T."/>
            <person name="Chang Q.C."/>
            <person name="Ding S.J."/>
            <person name="Wang X.J."/>
            <person name="Zhu J.G."/>
            <person name="Ruan X.D."/>
            <person name="Zhao L."/>
            <person name="Wei J.T."/>
            <person name="Ye R.Z."/>
            <person name="Que T.C."/>
            <person name="Du C.H."/>
            <person name="Zhou Y.H."/>
            <person name="Cheng J.X."/>
            <person name="Dai P.F."/>
            <person name="Guo W.B."/>
            <person name="Han X.H."/>
            <person name="Huang E.J."/>
            <person name="Li L.F."/>
            <person name="Wei W."/>
            <person name="Gao Y.C."/>
            <person name="Liu J.Z."/>
            <person name="Shao H.Z."/>
            <person name="Wang X."/>
            <person name="Wang C.C."/>
            <person name="Yang T.C."/>
            <person name="Huo Q.B."/>
            <person name="Li W."/>
            <person name="Chen H.Y."/>
            <person name="Chen S.E."/>
            <person name="Zhou L.G."/>
            <person name="Ni X.B."/>
            <person name="Tian J.H."/>
            <person name="Sheng Y."/>
            <person name="Liu T."/>
            <person name="Pan Y.S."/>
            <person name="Xia L.Y."/>
            <person name="Li J."/>
            <person name="Zhao F."/>
            <person name="Cao W.C."/>
        </authorList>
    </citation>
    <scope>NUCLEOTIDE SEQUENCE</scope>
    <source>
        <strain evidence="1">Rmic-2018</strain>
    </source>
</reference>
<accession>A0A9J6DYI6</accession>
<dbReference type="EMBL" id="JABSTU010000006">
    <property type="protein sequence ID" value="KAH8027295.1"/>
    <property type="molecule type" value="Genomic_DNA"/>
</dbReference>
<evidence type="ECO:0000313" key="1">
    <source>
        <dbReference type="EMBL" id="KAH8027295.1"/>
    </source>
</evidence>
<gene>
    <name evidence="1" type="ORF">HPB51_004207</name>
</gene>